<dbReference type="AlphaFoldDB" id="A0AAU9D6Y1"/>
<reference evidence="1" key="1">
    <citation type="submission" date="2021-11" db="EMBL/GenBank/DDBJ databases">
        <title>Complete genome sequence of Atopobiaceae bacterium TOC12.</title>
        <authorList>
            <person name="Morinaga K."/>
            <person name="Kusada H."/>
            <person name="Tamaki H."/>
        </authorList>
    </citation>
    <scope>NUCLEOTIDE SEQUENCE</scope>
    <source>
        <strain evidence="1">TOC12</strain>
    </source>
</reference>
<proteinExistence type="predicted"/>
<accession>A0AAU9D6Y1</accession>
<dbReference type="KEGG" id="lcal:ATTO_06860"/>
<name>A0AAU9D6Y1_9ACTN</name>
<dbReference type="EMBL" id="AP025285">
    <property type="protein sequence ID" value="BDC90814.1"/>
    <property type="molecule type" value="Genomic_DNA"/>
</dbReference>
<gene>
    <name evidence="1" type="ORF">ATTO_06860</name>
</gene>
<dbReference type="Proteomes" id="UP001431186">
    <property type="component" value="Chromosome"/>
</dbReference>
<evidence type="ECO:0000313" key="2">
    <source>
        <dbReference type="Proteomes" id="UP001431186"/>
    </source>
</evidence>
<evidence type="ECO:0000313" key="1">
    <source>
        <dbReference type="EMBL" id="BDC90814.1"/>
    </source>
</evidence>
<sequence>MDCALFGVVGSLVAVCDTSPDLKDDKENPAVLALKFANNRLKHDGSISRMTAPKDGFVRFGSPFVSLMPDIFWLNYQEFKDEWRHENQWAAYGEKLANHAVLRSLLAIAFEIGVDLRDDELDQQIES</sequence>
<keyword evidence="2" id="KW-1185">Reference proteome</keyword>
<protein>
    <submittedName>
        <fullName evidence="1">Uncharacterized protein</fullName>
    </submittedName>
</protein>
<organism evidence="1 2">
    <name type="scientific">Leptogranulimonas caecicola</name>
    <dbReference type="NCBI Taxonomy" id="2894156"/>
    <lineage>
        <taxon>Bacteria</taxon>
        <taxon>Bacillati</taxon>
        <taxon>Actinomycetota</taxon>
        <taxon>Coriobacteriia</taxon>
        <taxon>Coriobacteriales</taxon>
        <taxon>Kribbibacteriaceae</taxon>
        <taxon>Leptogranulimonas</taxon>
    </lineage>
</organism>